<gene>
    <name evidence="1" type="ORF">SSLN_LOCUS17334</name>
</gene>
<keyword evidence="2" id="KW-1185">Reference proteome</keyword>
<dbReference type="Proteomes" id="UP000275846">
    <property type="component" value="Unassembled WGS sequence"/>
</dbReference>
<dbReference type="InterPro" id="IPR036691">
    <property type="entry name" value="Endo/exonu/phosph_ase_sf"/>
</dbReference>
<dbReference type="Gene3D" id="3.60.10.10">
    <property type="entry name" value="Endonuclease/exonuclease/phosphatase"/>
    <property type="match status" value="1"/>
</dbReference>
<reference evidence="1 2" key="1">
    <citation type="submission" date="2018-11" db="EMBL/GenBank/DDBJ databases">
        <authorList>
            <consortium name="Pathogen Informatics"/>
        </authorList>
    </citation>
    <scope>NUCLEOTIDE SEQUENCE [LARGE SCALE GENOMIC DNA]</scope>
    <source>
        <strain evidence="1 2">NST_G2</strain>
    </source>
</reference>
<accession>A0A3P7D0R9</accession>
<dbReference type="SUPFAM" id="SSF56219">
    <property type="entry name" value="DNase I-like"/>
    <property type="match status" value="1"/>
</dbReference>
<dbReference type="PANTHER" id="PTHR47027">
    <property type="entry name" value="REVERSE TRANSCRIPTASE DOMAIN-CONTAINING PROTEIN"/>
    <property type="match status" value="1"/>
</dbReference>
<proteinExistence type="predicted"/>
<sequence length="452" mass="51959">MGRLLCLPQNINDRLMSLRLPLPGDNLATVIRAYASQMTNFDAAEDKLYEDLHALLATVPKEDKLIVLGDFNARDGTDHAARKRMLDPYGLGSCNDNGLLLWRTCAEYRLLLTKTFICLTTREKAINQITEKLENLHVPDNNATVEIRWCRIRNVIQSTAFEVLGRGRRQHQNWFDDNDADIRNLLASGPCNRFPVVKHRDPTQSHKEVYKHGGPWLMAELTILFQEMWHQGQVPQDFTDATVVHLYKWKGNWQLCDNHRGISLRNITGKIFARSLLNRLNGHLDQDLLPESQYGFRRHLYTTSEDLTKAFDTVIRYGLWKRMQKFKCPERFTYIATMRVSLATVHDLLFTDDCAFNTVTEEEIKRSMNLFAADCANFGLTISTAKPIFMHHLPPSAEFYAPRSNVNGAHLKNLLTFTYLGSTLSRNTRMDDEFAQQISKTSQAFCRLQSSV</sequence>
<dbReference type="EMBL" id="UYSU01042350">
    <property type="protein sequence ID" value="VDM03720.1"/>
    <property type="molecule type" value="Genomic_DNA"/>
</dbReference>
<dbReference type="OrthoDB" id="6241411at2759"/>
<dbReference type="AlphaFoldDB" id="A0A3P7D0R9"/>
<evidence type="ECO:0000313" key="2">
    <source>
        <dbReference type="Proteomes" id="UP000275846"/>
    </source>
</evidence>
<protein>
    <submittedName>
        <fullName evidence="1">Uncharacterized protein</fullName>
    </submittedName>
</protein>
<organism evidence="1 2">
    <name type="scientific">Schistocephalus solidus</name>
    <name type="common">Tapeworm</name>
    <dbReference type="NCBI Taxonomy" id="70667"/>
    <lineage>
        <taxon>Eukaryota</taxon>
        <taxon>Metazoa</taxon>
        <taxon>Spiralia</taxon>
        <taxon>Lophotrochozoa</taxon>
        <taxon>Platyhelminthes</taxon>
        <taxon>Cestoda</taxon>
        <taxon>Eucestoda</taxon>
        <taxon>Diphyllobothriidea</taxon>
        <taxon>Diphyllobothriidae</taxon>
        <taxon>Schistocephalus</taxon>
    </lineage>
</organism>
<evidence type="ECO:0000313" key="1">
    <source>
        <dbReference type="EMBL" id="VDM03720.1"/>
    </source>
</evidence>
<name>A0A3P7D0R9_SCHSO</name>
<dbReference type="PANTHER" id="PTHR47027:SF26">
    <property type="entry name" value="REVERSE TRANSCRIPTASE DOMAIN-CONTAINING PROTEIN"/>
    <property type="match status" value="1"/>
</dbReference>